<sequence length="165" mass="18610">MSRTNRTDAEWYAAPSSGMARIHKGFKAAFAENHRLADGSFHKYGMSLQGFLHHARSVALSLDGHHRGEEASIFPILAKHHPAFANTSAHVASHKIIHDGLDRYNAYLDKATTNPKSYNAAEFRAVIESFKEPMERHLDQEVRDLEPTTLRMMGVTVDDLKRLPF</sequence>
<dbReference type="Gene3D" id="1.20.120.520">
    <property type="entry name" value="nmb1532 protein domain like"/>
    <property type="match status" value="1"/>
</dbReference>
<organism evidence="2 3">
    <name type="scientific">Cutaneotrichosporon cavernicola</name>
    <dbReference type="NCBI Taxonomy" id="279322"/>
    <lineage>
        <taxon>Eukaryota</taxon>
        <taxon>Fungi</taxon>
        <taxon>Dikarya</taxon>
        <taxon>Basidiomycota</taxon>
        <taxon>Agaricomycotina</taxon>
        <taxon>Tremellomycetes</taxon>
        <taxon>Trichosporonales</taxon>
        <taxon>Trichosporonaceae</taxon>
        <taxon>Cutaneotrichosporon</taxon>
    </lineage>
</organism>
<dbReference type="RefSeq" id="XP_060459452.1">
    <property type="nucleotide sequence ID" value="XM_060603127.1"/>
</dbReference>
<dbReference type="PANTHER" id="PTHR38048">
    <property type="entry name" value="EXPRESSED PROTEIN"/>
    <property type="match status" value="1"/>
</dbReference>
<dbReference type="EMBL" id="AP028217">
    <property type="protein sequence ID" value="BEI94187.1"/>
    <property type="molecule type" value="Genomic_DNA"/>
</dbReference>
<protein>
    <recommendedName>
        <fullName evidence="1">Hemerythrin-like domain-containing protein</fullName>
    </recommendedName>
</protein>
<dbReference type="GeneID" id="85498057"/>
<dbReference type="InterPro" id="IPR012312">
    <property type="entry name" value="Hemerythrin-like"/>
</dbReference>
<reference evidence="2" key="1">
    <citation type="journal article" date="2023" name="BMC Genomics">
        <title>Chromosome-level genome assemblies of Cutaneotrichosporon spp. (Trichosporonales, Basidiomycota) reveal imbalanced evolution between nucleotide sequences and chromosome synteny.</title>
        <authorList>
            <person name="Kobayashi Y."/>
            <person name="Kayamori A."/>
            <person name="Aoki K."/>
            <person name="Shiwa Y."/>
            <person name="Matsutani M."/>
            <person name="Fujita N."/>
            <person name="Sugita T."/>
            <person name="Iwasaki W."/>
            <person name="Tanaka N."/>
            <person name="Takashima M."/>
        </authorList>
    </citation>
    <scope>NUCLEOTIDE SEQUENCE</scope>
    <source>
        <strain evidence="2">HIS019</strain>
    </source>
</reference>
<evidence type="ECO:0000259" key="1">
    <source>
        <dbReference type="Pfam" id="PF01814"/>
    </source>
</evidence>
<proteinExistence type="predicted"/>
<evidence type="ECO:0000313" key="2">
    <source>
        <dbReference type="EMBL" id="BEI94187.1"/>
    </source>
</evidence>
<dbReference type="AlphaFoldDB" id="A0AA48QY69"/>
<dbReference type="InterPro" id="IPR053206">
    <property type="entry name" value="Dimeric_xanthone_biosynth"/>
</dbReference>
<gene>
    <name evidence="2" type="ORF">CcaverHIS019_0606460</name>
</gene>
<dbReference type="Pfam" id="PF01814">
    <property type="entry name" value="Hemerythrin"/>
    <property type="match status" value="1"/>
</dbReference>
<dbReference type="PANTHER" id="PTHR38048:SF1">
    <property type="entry name" value="HEMERYTHRIN-LIKE DOMAIN-CONTAINING PROTEIN"/>
    <property type="match status" value="1"/>
</dbReference>
<name>A0AA48QY69_9TREE</name>
<keyword evidence="3" id="KW-1185">Reference proteome</keyword>
<evidence type="ECO:0000313" key="3">
    <source>
        <dbReference type="Proteomes" id="UP001233271"/>
    </source>
</evidence>
<accession>A0AA48QY69</accession>
<dbReference type="Proteomes" id="UP001233271">
    <property type="component" value="Chromosome 6"/>
</dbReference>
<feature type="domain" description="Hemerythrin-like" evidence="1">
    <location>
        <begin position="19"/>
        <end position="147"/>
    </location>
</feature>
<dbReference type="CDD" id="cd12108">
    <property type="entry name" value="Hr-like"/>
    <property type="match status" value="1"/>
</dbReference>
<dbReference type="KEGG" id="ccac:CcaHIS019_0606460"/>